<sequence>MRSLLTLLLLAFAVGGATAQDAPADTLVLTPGDGMLTTDWLEAGTESFTVRLVAPMRQNVGTATETLTIEDGVVTRVTEISVPMQGLAQTDSIAADAATLVPRTHNSMGGPIEVSLEFMSEGVVGMVTPPEGDATTVTLMTDAPVFDSAWAGEVAQSLPLIEGTVARMQAFTAQSPDAPIDVVYTVGAQETMDERTVWPVSTEMGPVTMTYYVEAETRELLKTQFSPQPGVTVEIAPAE</sequence>
<feature type="signal peptide" evidence="1">
    <location>
        <begin position="1"/>
        <end position="19"/>
    </location>
</feature>
<evidence type="ECO:0000256" key="1">
    <source>
        <dbReference type="SAM" id="SignalP"/>
    </source>
</evidence>
<dbReference type="RefSeq" id="WP_095512174.1">
    <property type="nucleotide sequence ID" value="NZ_MQWD01000001.1"/>
</dbReference>
<organism evidence="2 3">
    <name type="scientific">Rubrivirga marina</name>
    <dbReference type="NCBI Taxonomy" id="1196024"/>
    <lineage>
        <taxon>Bacteria</taxon>
        <taxon>Pseudomonadati</taxon>
        <taxon>Rhodothermota</taxon>
        <taxon>Rhodothermia</taxon>
        <taxon>Rhodothermales</taxon>
        <taxon>Rubricoccaceae</taxon>
        <taxon>Rubrivirga</taxon>
    </lineage>
</organism>
<evidence type="ECO:0000313" key="3">
    <source>
        <dbReference type="Proteomes" id="UP000216339"/>
    </source>
</evidence>
<dbReference type="InterPro" id="IPR021457">
    <property type="entry name" value="DUF3108"/>
</dbReference>
<evidence type="ECO:0000313" key="2">
    <source>
        <dbReference type="EMBL" id="PAP78496.1"/>
    </source>
</evidence>
<dbReference type="OrthoDB" id="9828548at2"/>
<accession>A0A271J4Q1</accession>
<dbReference type="EMBL" id="MQWD01000001">
    <property type="protein sequence ID" value="PAP78496.1"/>
    <property type="molecule type" value="Genomic_DNA"/>
</dbReference>
<feature type="chain" id="PRO_5012267190" description="DUF4412 domain-containing protein" evidence="1">
    <location>
        <begin position="20"/>
        <end position="239"/>
    </location>
</feature>
<dbReference type="Pfam" id="PF11306">
    <property type="entry name" value="DUF3108"/>
    <property type="match status" value="1"/>
</dbReference>
<reference evidence="2 3" key="1">
    <citation type="submission" date="2016-11" db="EMBL/GenBank/DDBJ databases">
        <title>Study of marine rhodopsin-containing bacteria.</title>
        <authorList>
            <person name="Yoshizawa S."/>
            <person name="Kumagai Y."/>
            <person name="Kogure K."/>
        </authorList>
    </citation>
    <scope>NUCLEOTIDE SEQUENCE [LARGE SCALE GENOMIC DNA]</scope>
    <source>
        <strain evidence="2 3">SAORIC-28</strain>
    </source>
</reference>
<gene>
    <name evidence="2" type="ORF">BSZ37_19735</name>
</gene>
<comment type="caution">
    <text evidence="2">The sequence shown here is derived from an EMBL/GenBank/DDBJ whole genome shotgun (WGS) entry which is preliminary data.</text>
</comment>
<dbReference type="AlphaFoldDB" id="A0A271J4Q1"/>
<name>A0A271J4Q1_9BACT</name>
<keyword evidence="1" id="KW-0732">Signal</keyword>
<dbReference type="Proteomes" id="UP000216339">
    <property type="component" value="Unassembled WGS sequence"/>
</dbReference>
<evidence type="ECO:0008006" key="4">
    <source>
        <dbReference type="Google" id="ProtNLM"/>
    </source>
</evidence>
<protein>
    <recommendedName>
        <fullName evidence="4">DUF4412 domain-containing protein</fullName>
    </recommendedName>
</protein>
<keyword evidence="3" id="KW-1185">Reference proteome</keyword>
<proteinExistence type="predicted"/>